<dbReference type="GO" id="GO:0030246">
    <property type="term" value="F:carbohydrate binding"/>
    <property type="evidence" value="ECO:0007669"/>
    <property type="project" value="UniProtKB-UniRule"/>
</dbReference>
<dbReference type="InterPro" id="IPR001079">
    <property type="entry name" value="Galectin_CRD"/>
</dbReference>
<sequence>MLTTFAGTLACPVSVGHIFHFSAKSLDDAERVDIDFQAERSVDADVPLHLSVRFEEQRLVVGSKIGGQWVEAERQTPLDATSQSALQSLMPGHVFTVYVLVGDTSYHIALADCPIGAFTIRGSLADIKAVAITKDVHQILAVDHRQSFPFPFPAIQMNDDQCYFSNDVPKPFVPGHVIILTAVPYGNPRGSFIIKFHENGSRRQALHFNPRFDPHYVVVRNSHASEALDFRQEERSGGFPFIIDQQFTLAIGLAEQEFKFAINGSQFETYAYKAHRQLDTLNGFRVQCTNGLQLEVTAVDHYHSGSPDCAGYEEYSNPYADLLA</sequence>
<reference evidence="2" key="2">
    <citation type="submission" date="2022-08" db="UniProtKB">
        <authorList>
            <consortium name="EnsemblMetazoa"/>
        </authorList>
    </citation>
    <scope>IDENTIFICATION</scope>
    <source>
        <strain evidence="2">STECLA/ALBI9_A</strain>
    </source>
</reference>
<dbReference type="Gene3D" id="2.60.120.200">
    <property type="match status" value="2"/>
</dbReference>
<dbReference type="InterPro" id="IPR013320">
    <property type="entry name" value="ConA-like_dom_sf"/>
</dbReference>
<evidence type="ECO:0000313" key="3">
    <source>
        <dbReference type="Proteomes" id="UP000069272"/>
    </source>
</evidence>
<dbReference type="InterPro" id="IPR044156">
    <property type="entry name" value="Galectin-like"/>
</dbReference>
<dbReference type="RefSeq" id="XP_035788123.1">
    <property type="nucleotide sequence ID" value="XM_035932230.1"/>
</dbReference>
<dbReference type="CDD" id="cd00070">
    <property type="entry name" value="GLECT"/>
    <property type="match status" value="2"/>
</dbReference>
<dbReference type="PROSITE" id="PS51304">
    <property type="entry name" value="GALECTIN"/>
    <property type="match status" value="2"/>
</dbReference>
<dbReference type="STRING" id="7167.A0A182FJM5"/>
<reference evidence="2 3" key="1">
    <citation type="journal article" date="2017" name="G3 (Bethesda)">
        <title>The Physical Genome Mapping of Anopheles albimanus Corrected Scaffold Misassemblies and Identified Interarm Rearrangements in Genus Anopheles.</title>
        <authorList>
            <person name="Artemov G.N."/>
            <person name="Peery A.N."/>
            <person name="Jiang X."/>
            <person name="Tu Z."/>
            <person name="Stegniy V.N."/>
            <person name="Sharakhova M.V."/>
            <person name="Sharakhov I.V."/>
        </authorList>
    </citation>
    <scope>NUCLEOTIDE SEQUENCE [LARGE SCALE GENOMIC DNA]</scope>
    <source>
        <strain evidence="2 3">ALBI9_A</strain>
    </source>
</reference>
<dbReference type="PANTHER" id="PTHR11346">
    <property type="entry name" value="GALECTIN"/>
    <property type="match status" value="1"/>
</dbReference>
<evidence type="ECO:0000313" key="2">
    <source>
        <dbReference type="EnsemblMetazoa" id="AALB006720-PA"/>
    </source>
</evidence>
<evidence type="ECO:0000256" key="1">
    <source>
        <dbReference type="ARBA" id="ARBA00022734"/>
    </source>
</evidence>
<dbReference type="EnsemblMetazoa" id="AALB006720-RA">
    <property type="protein sequence ID" value="AALB006720-PA"/>
    <property type="gene ID" value="AALB006720"/>
</dbReference>
<dbReference type="Proteomes" id="UP000069272">
    <property type="component" value="Chromosome X"/>
</dbReference>
<keyword evidence="3" id="KW-1185">Reference proteome</keyword>
<dbReference type="OrthoDB" id="6251307at2759"/>
<dbReference type="SMART" id="SM00908">
    <property type="entry name" value="Gal-bind_lectin"/>
    <property type="match status" value="2"/>
</dbReference>
<protein>
    <submittedName>
        <fullName evidence="2">Galectin</fullName>
    </submittedName>
</protein>
<dbReference type="GeneID" id="118464702"/>
<dbReference type="VEuPathDB" id="VectorBase:AALB006720"/>
<keyword evidence="1" id="KW-0430">Lectin</keyword>
<dbReference type="AlphaFoldDB" id="A0A182FJM5"/>
<organism evidence="2 3">
    <name type="scientific">Anopheles albimanus</name>
    <name type="common">New world malaria mosquito</name>
    <dbReference type="NCBI Taxonomy" id="7167"/>
    <lineage>
        <taxon>Eukaryota</taxon>
        <taxon>Metazoa</taxon>
        <taxon>Ecdysozoa</taxon>
        <taxon>Arthropoda</taxon>
        <taxon>Hexapoda</taxon>
        <taxon>Insecta</taxon>
        <taxon>Pterygota</taxon>
        <taxon>Neoptera</taxon>
        <taxon>Endopterygota</taxon>
        <taxon>Diptera</taxon>
        <taxon>Nematocera</taxon>
        <taxon>Culicoidea</taxon>
        <taxon>Culicidae</taxon>
        <taxon>Anophelinae</taxon>
        <taxon>Anopheles</taxon>
    </lineage>
</organism>
<dbReference type="KEGG" id="aali:118464702"/>
<proteinExistence type="predicted"/>
<dbReference type="Pfam" id="PF00337">
    <property type="entry name" value="Gal-bind_lectin"/>
    <property type="match status" value="2"/>
</dbReference>
<dbReference type="VEuPathDB" id="VectorBase:AALB20_029245"/>
<dbReference type="SUPFAM" id="SSF49899">
    <property type="entry name" value="Concanavalin A-like lectins/glucanases"/>
    <property type="match status" value="2"/>
</dbReference>
<dbReference type="PANTHER" id="PTHR11346:SF189">
    <property type="entry name" value="GALECTIN"/>
    <property type="match status" value="1"/>
</dbReference>
<accession>A0A182FJM5</accession>
<name>A0A182FJM5_ANOAL</name>
<dbReference type="SMART" id="SM00276">
    <property type="entry name" value="GLECT"/>
    <property type="match status" value="2"/>
</dbReference>